<gene>
    <name evidence="7" type="ORF">MSAN_01233300</name>
</gene>
<dbReference type="AlphaFoldDB" id="A0A8H7D1U9"/>
<evidence type="ECO:0000313" key="7">
    <source>
        <dbReference type="EMBL" id="KAF7358929.1"/>
    </source>
</evidence>
<dbReference type="CDD" id="cd12148">
    <property type="entry name" value="fungal_TF_MHR"/>
    <property type="match status" value="1"/>
</dbReference>
<evidence type="ECO:0000256" key="6">
    <source>
        <dbReference type="SAM" id="MobiDB-lite"/>
    </source>
</evidence>
<keyword evidence="3" id="KW-0238">DNA-binding</keyword>
<comment type="caution">
    <text evidence="7">The sequence shown here is derived from an EMBL/GenBank/DDBJ whole genome shotgun (WGS) entry which is preliminary data.</text>
</comment>
<protein>
    <recommendedName>
        <fullName evidence="9">Transcription factor domain-containing protein</fullName>
    </recommendedName>
</protein>
<feature type="region of interest" description="Disordered" evidence="6">
    <location>
        <begin position="469"/>
        <end position="491"/>
    </location>
</feature>
<dbReference type="GO" id="GO:0000981">
    <property type="term" value="F:DNA-binding transcription factor activity, RNA polymerase II-specific"/>
    <property type="evidence" value="ECO:0007669"/>
    <property type="project" value="TreeGrafter"/>
</dbReference>
<dbReference type="GO" id="GO:0005634">
    <property type="term" value="C:nucleus"/>
    <property type="evidence" value="ECO:0007669"/>
    <property type="project" value="UniProtKB-SubCell"/>
</dbReference>
<evidence type="ECO:0000256" key="4">
    <source>
        <dbReference type="ARBA" id="ARBA00023163"/>
    </source>
</evidence>
<dbReference type="PANTHER" id="PTHR31845">
    <property type="entry name" value="FINGER DOMAIN PROTEIN, PUTATIVE-RELATED"/>
    <property type="match status" value="1"/>
</dbReference>
<keyword evidence="4" id="KW-0804">Transcription</keyword>
<comment type="subcellular location">
    <subcellularLocation>
        <location evidence="1">Nucleus</location>
    </subcellularLocation>
</comment>
<evidence type="ECO:0000256" key="5">
    <source>
        <dbReference type="ARBA" id="ARBA00023242"/>
    </source>
</evidence>
<dbReference type="PANTHER" id="PTHR31845:SF17">
    <property type="entry name" value="ZN(II)2CYS6 TRANSCRIPTION FACTOR (EUROFUNG)"/>
    <property type="match status" value="1"/>
</dbReference>
<dbReference type="Proteomes" id="UP000623467">
    <property type="component" value="Unassembled WGS sequence"/>
</dbReference>
<dbReference type="EMBL" id="JACAZH010000009">
    <property type="protein sequence ID" value="KAF7358929.1"/>
    <property type="molecule type" value="Genomic_DNA"/>
</dbReference>
<evidence type="ECO:0000256" key="2">
    <source>
        <dbReference type="ARBA" id="ARBA00023015"/>
    </source>
</evidence>
<keyword evidence="5" id="KW-0539">Nucleus</keyword>
<evidence type="ECO:0000256" key="3">
    <source>
        <dbReference type="ARBA" id="ARBA00023125"/>
    </source>
</evidence>
<evidence type="ECO:0000256" key="1">
    <source>
        <dbReference type="ARBA" id="ARBA00004123"/>
    </source>
</evidence>
<proteinExistence type="predicted"/>
<evidence type="ECO:0008006" key="9">
    <source>
        <dbReference type="Google" id="ProtNLM"/>
    </source>
</evidence>
<dbReference type="OrthoDB" id="2595934at2759"/>
<keyword evidence="2" id="KW-0805">Transcription regulation</keyword>
<organism evidence="7 8">
    <name type="scientific">Mycena sanguinolenta</name>
    <dbReference type="NCBI Taxonomy" id="230812"/>
    <lineage>
        <taxon>Eukaryota</taxon>
        <taxon>Fungi</taxon>
        <taxon>Dikarya</taxon>
        <taxon>Basidiomycota</taxon>
        <taxon>Agaricomycotina</taxon>
        <taxon>Agaricomycetes</taxon>
        <taxon>Agaricomycetidae</taxon>
        <taxon>Agaricales</taxon>
        <taxon>Marasmiineae</taxon>
        <taxon>Mycenaceae</taxon>
        <taxon>Mycena</taxon>
    </lineage>
</organism>
<keyword evidence="8" id="KW-1185">Reference proteome</keyword>
<dbReference type="GO" id="GO:0000976">
    <property type="term" value="F:transcription cis-regulatory region binding"/>
    <property type="evidence" value="ECO:0007669"/>
    <property type="project" value="TreeGrafter"/>
</dbReference>
<sequence>MNKQRSQSHRHHHAIRVDPRLADRNDMDWSAPMLAVQHLTTLPSPVSATSTEFANNDLSLSMILPEGRIDYLLDLFNAQYTPWLNFQPIRNSSNPLVDIACSAVAARHLDSASGQEVRIRLQNLTTESIAQMIFKPGSSESVEAVQCLLILSLWGPFDVAPEIPGWDTKTFISTAVRMAMELRLNHASAAVNEMRKQECPDSANMAEALERSRLWVSLSNAESMLSLGTRRTPLSRRGPEDHLLIRFPPLLNAQSELRNLRLGLAARSLDLFEEGASICLEPDKQEWAQDMKSVLERMKRENRLLQPLPVVMDRDQFYFHVLHILHDACRLLVLYHGLSELRTSMAQHPPGPQWPKQFRPRGAGESVSSRLARDMLQTSERLLISFLATPIARLCTAPDAYFHMVSLAAAYLVGAKFLFLRMTQGRLLLGASDLLLARTVTTLHRAACGPGHAAHRCALLVQGMVEKWHSRDRPSPTTPEANPRPAQANTVPDFGMQVDAASVLSSLLSLEVPLPPEFLNAMPADDAEFWDTDQLTW</sequence>
<accession>A0A8H7D1U9</accession>
<name>A0A8H7D1U9_9AGAR</name>
<reference evidence="7" key="1">
    <citation type="submission" date="2020-05" db="EMBL/GenBank/DDBJ databases">
        <title>Mycena genomes resolve the evolution of fungal bioluminescence.</title>
        <authorList>
            <person name="Tsai I.J."/>
        </authorList>
    </citation>
    <scope>NUCLEOTIDE SEQUENCE</scope>
    <source>
        <strain evidence="7">160909Yilan</strain>
    </source>
</reference>
<dbReference type="InterPro" id="IPR051089">
    <property type="entry name" value="prtT"/>
</dbReference>
<evidence type="ECO:0000313" key="8">
    <source>
        <dbReference type="Proteomes" id="UP000623467"/>
    </source>
</evidence>